<organism evidence="11 12">
    <name type="scientific">Vitis rotundifolia</name>
    <name type="common">Muscadine grape</name>
    <dbReference type="NCBI Taxonomy" id="103349"/>
    <lineage>
        <taxon>Eukaryota</taxon>
        <taxon>Viridiplantae</taxon>
        <taxon>Streptophyta</taxon>
        <taxon>Embryophyta</taxon>
        <taxon>Tracheophyta</taxon>
        <taxon>Spermatophyta</taxon>
        <taxon>Magnoliopsida</taxon>
        <taxon>eudicotyledons</taxon>
        <taxon>Gunneridae</taxon>
        <taxon>Pentapetalae</taxon>
        <taxon>rosids</taxon>
        <taxon>Vitales</taxon>
        <taxon>Vitaceae</taxon>
        <taxon>Viteae</taxon>
        <taxon>Vitis</taxon>
    </lineage>
</organism>
<keyword evidence="12" id="KW-1185">Reference proteome</keyword>
<dbReference type="EMBL" id="JARBHA010000002">
    <property type="protein sequence ID" value="KAJ9707183.1"/>
    <property type="molecule type" value="Genomic_DNA"/>
</dbReference>
<proteinExistence type="inferred from homology"/>
<dbReference type="PROSITE" id="PS50235">
    <property type="entry name" value="USP_3"/>
    <property type="match status" value="1"/>
</dbReference>
<comment type="function">
    <text evidence="7 8">Recognizes and hydrolyzes the peptide bond at the C-terminal Gly of ubiquitin. Involved in the processing of poly-ubiquitin precursors as well as that of ubiquitinated proteins.</text>
</comment>
<dbReference type="AlphaFoldDB" id="A0AA39E3N1"/>
<accession>A0AA39E3N1</accession>
<dbReference type="InterPro" id="IPR050164">
    <property type="entry name" value="Peptidase_C19"/>
</dbReference>
<feature type="region of interest" description="Disordered" evidence="9">
    <location>
        <begin position="62"/>
        <end position="119"/>
    </location>
</feature>
<evidence type="ECO:0000256" key="6">
    <source>
        <dbReference type="ARBA" id="ARBA00022807"/>
    </source>
</evidence>
<dbReference type="PROSITE" id="PS00973">
    <property type="entry name" value="USP_2"/>
    <property type="match status" value="1"/>
</dbReference>
<evidence type="ECO:0000256" key="1">
    <source>
        <dbReference type="ARBA" id="ARBA00000707"/>
    </source>
</evidence>
<dbReference type="GO" id="GO:0005829">
    <property type="term" value="C:cytosol"/>
    <property type="evidence" value="ECO:0007669"/>
    <property type="project" value="TreeGrafter"/>
</dbReference>
<dbReference type="InterPro" id="IPR001394">
    <property type="entry name" value="Peptidase_C19_UCH"/>
</dbReference>
<evidence type="ECO:0000256" key="5">
    <source>
        <dbReference type="ARBA" id="ARBA00022801"/>
    </source>
</evidence>
<comment type="similarity">
    <text evidence="2 8">Belongs to the peptidase C19 family.</text>
</comment>
<dbReference type="SUPFAM" id="SSF54001">
    <property type="entry name" value="Cysteine proteinases"/>
    <property type="match status" value="1"/>
</dbReference>
<dbReference type="PROSITE" id="PS00972">
    <property type="entry name" value="USP_1"/>
    <property type="match status" value="1"/>
</dbReference>
<dbReference type="GO" id="GO:0004843">
    <property type="term" value="F:cysteine-type deubiquitinase activity"/>
    <property type="evidence" value="ECO:0007669"/>
    <property type="project" value="UniProtKB-UniRule"/>
</dbReference>
<comment type="caution">
    <text evidence="11">The sequence shown here is derived from an EMBL/GenBank/DDBJ whole genome shotgun (WGS) entry which is preliminary data.</text>
</comment>
<dbReference type="GO" id="GO:0006508">
    <property type="term" value="P:proteolysis"/>
    <property type="evidence" value="ECO:0007669"/>
    <property type="project" value="UniProtKB-KW"/>
</dbReference>
<dbReference type="EC" id="3.4.19.12" evidence="8"/>
<evidence type="ECO:0000313" key="11">
    <source>
        <dbReference type="EMBL" id="KAJ9707183.1"/>
    </source>
</evidence>
<dbReference type="InterPro" id="IPR018200">
    <property type="entry name" value="USP_CS"/>
</dbReference>
<dbReference type="FunFam" id="3.90.70.10:FF:000116">
    <property type="entry name" value="Ubiquitin carboxyl-terminal hydrolase 20"/>
    <property type="match status" value="1"/>
</dbReference>
<dbReference type="Proteomes" id="UP001168098">
    <property type="component" value="Unassembled WGS sequence"/>
</dbReference>
<evidence type="ECO:0000256" key="7">
    <source>
        <dbReference type="ARBA" id="ARBA00037450"/>
    </source>
</evidence>
<feature type="compositionally biased region" description="Polar residues" evidence="9">
    <location>
        <begin position="92"/>
        <end position="109"/>
    </location>
</feature>
<evidence type="ECO:0000256" key="8">
    <source>
        <dbReference type="RuleBase" id="RU366025"/>
    </source>
</evidence>
<dbReference type="Pfam" id="PF00443">
    <property type="entry name" value="UCH"/>
    <property type="match status" value="1"/>
</dbReference>
<feature type="region of interest" description="Disordered" evidence="9">
    <location>
        <begin position="23"/>
        <end position="44"/>
    </location>
</feature>
<dbReference type="InterPro" id="IPR028889">
    <property type="entry name" value="USP"/>
</dbReference>
<comment type="catalytic activity">
    <reaction evidence="1 8">
        <text>Thiol-dependent hydrolysis of ester, thioester, amide, peptide and isopeptide bonds formed by the C-terminal Gly of ubiquitin (a 76-residue protein attached to proteins as an intracellular targeting signal).</text>
        <dbReference type="EC" id="3.4.19.12"/>
    </reaction>
</comment>
<evidence type="ECO:0000259" key="10">
    <source>
        <dbReference type="PROSITE" id="PS50235"/>
    </source>
</evidence>
<dbReference type="PANTHER" id="PTHR24006">
    <property type="entry name" value="UBIQUITIN CARBOXYL-TERMINAL HYDROLASE"/>
    <property type="match status" value="1"/>
</dbReference>
<gene>
    <name evidence="11" type="ORF">PVL29_002258</name>
</gene>
<keyword evidence="4 8" id="KW-0833">Ubl conjugation pathway</keyword>
<evidence type="ECO:0000256" key="3">
    <source>
        <dbReference type="ARBA" id="ARBA00022670"/>
    </source>
</evidence>
<dbReference type="Gene3D" id="3.90.70.10">
    <property type="entry name" value="Cysteine proteinases"/>
    <property type="match status" value="1"/>
</dbReference>
<keyword evidence="6 8" id="KW-0788">Thiol protease</keyword>
<evidence type="ECO:0000256" key="2">
    <source>
        <dbReference type="ARBA" id="ARBA00009085"/>
    </source>
</evidence>
<keyword evidence="5 8" id="KW-0378">Hydrolase</keyword>
<reference evidence="11 12" key="1">
    <citation type="journal article" date="2023" name="BMC Biotechnol.">
        <title>Vitis rotundifolia cv Carlos genome sequencing.</title>
        <authorList>
            <person name="Huff M."/>
            <person name="Hulse-Kemp A."/>
            <person name="Scheffler B."/>
            <person name="Youngblood R."/>
            <person name="Simpson S."/>
            <person name="Babiker E."/>
            <person name="Staton M."/>
        </authorList>
    </citation>
    <scope>NUCLEOTIDE SEQUENCE [LARGE SCALE GENOMIC DNA]</scope>
    <source>
        <tissue evidence="11">Leaf</tissue>
    </source>
</reference>
<dbReference type="PANTHER" id="PTHR24006:SF747">
    <property type="entry name" value="UBIQUITIN CARBOXYL-TERMINAL HYDROLASE 20"/>
    <property type="match status" value="1"/>
</dbReference>
<dbReference type="GO" id="GO:0016579">
    <property type="term" value="P:protein deubiquitination"/>
    <property type="evidence" value="ECO:0007669"/>
    <property type="project" value="InterPro"/>
</dbReference>
<name>A0AA39E3N1_VITRO</name>
<keyword evidence="3 8" id="KW-0645">Protease</keyword>
<dbReference type="GO" id="GO:0005634">
    <property type="term" value="C:nucleus"/>
    <property type="evidence" value="ECO:0007669"/>
    <property type="project" value="TreeGrafter"/>
</dbReference>
<sequence length="774" mass="85519">MDLVTHFPETLETESAPFRSLLSHHSRDGSSASARVPIPDMKTLNGSLRSSRFEALDDQRLVPTSPMVNGSSEFPHGEALGNQFLGPASTVIDGSSPSSHSKALANQSGPLVPSLLNPDGASLQLQSETLDGSLSSRFLAQEETLEHEDESLMLSSSFSSSSSSSSSSSPSLFPLSNLSPHPYSRWSSPWSWNRETKPSFSSYLPREIEPTMVGAGLVNLGNTCFLNAVLQCFTHTVPLVQGLRSCNHAMPCHSFYEGFCVLCTLRDHIELSLASSGRAIMPLKLVDNLNNISSSLQRYQQEDAHEFLQCLLDRLDSFYLMNQDKGSHSPDDNLVKHVFGGCLISKLRCCNCGHISDTYEPLIDLSLEIEDVDTLPCALESFTKVEKIEDPEMKFTCDNCKEEVSVEKQLLLDQVPLVAAFHLKRFKTDGTYVEKIDKHVEFPLELDMLPYTKGREDNNVELKYELYAIVEHTGFSSTSGHYFSYIRSSLDTWHRLDDSKVTSVPEDYVLHQEAYILFYARQGTPWFSSLMQTQKPCLDPNTSGNSPKSVLDNVDSISTSLPTLANVYSREASETVDAADEISTHLSGGGRGDVVQVHEDGDVPHRVDTPMPLGVTSCFDGTLDHAQNIFTTSPLRDHDGNQHINENCNSKIPPQTPPRSPSPDTYAEEPPEVSYNIPRGHLRQKNQVACKKPLNKALEDSRKREACKLCKNMPVSRSMKLMAAMKGSQSEGSLGKKKSKRRMESSANGGSNTRARRKSNPCPVMPTVAAGNFR</sequence>
<feature type="domain" description="USP" evidence="10">
    <location>
        <begin position="215"/>
        <end position="522"/>
    </location>
</feature>
<dbReference type="InterPro" id="IPR038765">
    <property type="entry name" value="Papain-like_cys_pep_sf"/>
</dbReference>
<evidence type="ECO:0000256" key="9">
    <source>
        <dbReference type="SAM" id="MobiDB-lite"/>
    </source>
</evidence>
<evidence type="ECO:0000256" key="4">
    <source>
        <dbReference type="ARBA" id="ARBA00022786"/>
    </source>
</evidence>
<protein>
    <recommendedName>
        <fullName evidence="8">Ubiquitin carboxyl-terminal hydrolase</fullName>
        <ecNumber evidence="8">3.4.19.12</ecNumber>
    </recommendedName>
</protein>
<feature type="region of interest" description="Disordered" evidence="9">
    <location>
        <begin position="632"/>
        <end position="673"/>
    </location>
</feature>
<feature type="region of interest" description="Disordered" evidence="9">
    <location>
        <begin position="724"/>
        <end position="774"/>
    </location>
</feature>
<evidence type="ECO:0000313" key="12">
    <source>
        <dbReference type="Proteomes" id="UP001168098"/>
    </source>
</evidence>